<dbReference type="RefSeq" id="WP_105867333.1">
    <property type="nucleotide sequence ID" value="NZ_PVLV01000048.1"/>
</dbReference>
<name>A0A2S9Q1S4_9ACTN</name>
<feature type="region of interest" description="Disordered" evidence="1">
    <location>
        <begin position="1"/>
        <end position="22"/>
    </location>
</feature>
<keyword evidence="3" id="KW-1185">Reference proteome</keyword>
<dbReference type="Proteomes" id="UP000239322">
    <property type="component" value="Unassembled WGS sequence"/>
</dbReference>
<proteinExistence type="predicted"/>
<evidence type="ECO:0000313" key="3">
    <source>
        <dbReference type="Proteomes" id="UP000239322"/>
    </source>
</evidence>
<reference evidence="2 3" key="1">
    <citation type="submission" date="2018-03" db="EMBL/GenBank/DDBJ databases">
        <title>Novel Streptomyces sp. from soil.</title>
        <authorList>
            <person name="Tan G.Y.A."/>
            <person name="Lee Z.Y."/>
        </authorList>
    </citation>
    <scope>NUCLEOTIDE SEQUENCE [LARGE SCALE GENOMIC DNA]</scope>
    <source>
        <strain evidence="2 3">ST5x</strain>
    </source>
</reference>
<gene>
    <name evidence="2" type="ORF">C6N75_03395</name>
</gene>
<feature type="compositionally biased region" description="Basic and acidic residues" evidence="1">
    <location>
        <begin position="1"/>
        <end position="13"/>
    </location>
</feature>
<dbReference type="AlphaFoldDB" id="A0A2S9Q1S4"/>
<sequence length="64" mass="7258">MNTQDVRRTDRQEATPAPRDTAVLDRPIAMGRDLEGRVRWCRPATVPERDAAEGDRLVIVRGED</sequence>
<evidence type="ECO:0000313" key="2">
    <source>
        <dbReference type="EMBL" id="PRH80598.1"/>
    </source>
</evidence>
<organism evidence="2 3">
    <name type="scientific">Streptomyces solincola</name>
    <dbReference type="NCBI Taxonomy" id="2100817"/>
    <lineage>
        <taxon>Bacteria</taxon>
        <taxon>Bacillati</taxon>
        <taxon>Actinomycetota</taxon>
        <taxon>Actinomycetes</taxon>
        <taxon>Kitasatosporales</taxon>
        <taxon>Streptomycetaceae</taxon>
        <taxon>Streptomyces</taxon>
    </lineage>
</organism>
<evidence type="ECO:0000256" key="1">
    <source>
        <dbReference type="SAM" id="MobiDB-lite"/>
    </source>
</evidence>
<accession>A0A2S9Q1S4</accession>
<protein>
    <submittedName>
        <fullName evidence="2">Uncharacterized protein</fullName>
    </submittedName>
</protein>
<comment type="caution">
    <text evidence="2">The sequence shown here is derived from an EMBL/GenBank/DDBJ whole genome shotgun (WGS) entry which is preliminary data.</text>
</comment>
<dbReference type="EMBL" id="PVLV01000048">
    <property type="protein sequence ID" value="PRH80598.1"/>
    <property type="molecule type" value="Genomic_DNA"/>
</dbReference>